<proteinExistence type="predicted"/>
<sequence>MINVPFYAKWNSVCRSA</sequence>
<protein>
    <submittedName>
        <fullName evidence="1">Uncharacterized protein</fullName>
    </submittedName>
</protein>
<evidence type="ECO:0000313" key="1">
    <source>
        <dbReference type="EMBL" id="SCB67152.1"/>
    </source>
</evidence>
<dbReference type="Proteomes" id="UP000195696">
    <property type="component" value="Unassembled WGS sequence"/>
</dbReference>
<gene>
    <name evidence="1" type="ORF">BWGO95_01274</name>
</gene>
<evidence type="ECO:0000313" key="2">
    <source>
        <dbReference type="Proteomes" id="UP000195696"/>
    </source>
</evidence>
<reference evidence="1 2" key="1">
    <citation type="submission" date="2016-08" db="EMBL/GenBank/DDBJ databases">
        <authorList>
            <person name="Seilhamer J.J."/>
        </authorList>
    </citation>
    <scope>NUCLEOTIDE SEQUENCE [LARGE SCALE GENOMIC DNA]</scope>
    <source>
        <strain evidence="1 2">SDA_GO95</strain>
    </source>
</reference>
<organism evidence="1 2">
    <name type="scientific">Bacillus mycoides</name>
    <dbReference type="NCBI Taxonomy" id="1405"/>
    <lineage>
        <taxon>Bacteria</taxon>
        <taxon>Bacillati</taxon>
        <taxon>Bacillota</taxon>
        <taxon>Bacilli</taxon>
        <taxon>Bacillales</taxon>
        <taxon>Bacillaceae</taxon>
        <taxon>Bacillus</taxon>
        <taxon>Bacillus cereus group</taxon>
    </lineage>
</organism>
<dbReference type="AlphaFoldDB" id="A0A1G4EMU8"/>
<dbReference type="EMBL" id="FMAK01000025">
    <property type="protein sequence ID" value="SCB67152.1"/>
    <property type="molecule type" value="Genomic_DNA"/>
</dbReference>
<name>A0A1G4EMU8_BACMY</name>
<accession>A0A1G4EMU8</accession>